<dbReference type="EMBL" id="NVSR01000038">
    <property type="protein sequence ID" value="PCI28237.1"/>
    <property type="molecule type" value="Genomic_DNA"/>
</dbReference>
<evidence type="ECO:0000256" key="2">
    <source>
        <dbReference type="ARBA" id="ARBA00022692"/>
    </source>
</evidence>
<feature type="transmembrane region" description="Helical" evidence="5">
    <location>
        <begin position="12"/>
        <end position="32"/>
    </location>
</feature>
<dbReference type="InterPro" id="IPR050307">
    <property type="entry name" value="Sterol_Desaturase_Related"/>
</dbReference>
<feature type="transmembrane region" description="Helical" evidence="5">
    <location>
        <begin position="52"/>
        <end position="74"/>
    </location>
</feature>
<comment type="subcellular location">
    <subcellularLocation>
        <location evidence="1">Membrane</location>
    </subcellularLocation>
</comment>
<accession>A0A2A4T5G3</accession>
<sequence length="278" mass="32827">MIDSAFIIHNEVFLRVTFFISIFLLMALWEIFFPRRDLMTSKLVRWYANFSIVFLNNLLIRFLFPTAAIGIAIFCRQQGWGILNNWSLPSWLAIILAVILLDFTIYLQHVMFHFLPLLWRLHRMHHTDLDFDVSTAARFHPIEIIISMLIKISAITLLGAPAVAVFIFEVLLNGSAMFNHSNIRLPRKVDRVLRCCLVTPDMHRVHHSVIFKERNCNFGFNLPWWDWIFGTYRDQPRDGHQKMKIGTGTFLDVRELHLHRLLMQPFLRQRKPQANDED</sequence>
<dbReference type="GO" id="GO:0005506">
    <property type="term" value="F:iron ion binding"/>
    <property type="evidence" value="ECO:0007669"/>
    <property type="project" value="InterPro"/>
</dbReference>
<reference evidence="8" key="1">
    <citation type="submission" date="2017-08" db="EMBL/GenBank/DDBJ databases">
        <title>A dynamic microbial community with high functional redundancy inhabits the cold, oxic subseafloor aquifer.</title>
        <authorList>
            <person name="Tully B.J."/>
            <person name="Wheat C.G."/>
            <person name="Glazer B.T."/>
            <person name="Huber J.A."/>
        </authorList>
    </citation>
    <scope>NUCLEOTIDE SEQUENCE [LARGE SCALE GENOMIC DNA]</scope>
</reference>
<keyword evidence="2 5" id="KW-0812">Transmembrane</keyword>
<evidence type="ECO:0000256" key="3">
    <source>
        <dbReference type="ARBA" id="ARBA00022989"/>
    </source>
</evidence>
<keyword evidence="4 5" id="KW-0472">Membrane</keyword>
<evidence type="ECO:0000259" key="6">
    <source>
        <dbReference type="Pfam" id="PF04116"/>
    </source>
</evidence>
<dbReference type="PANTHER" id="PTHR11863">
    <property type="entry name" value="STEROL DESATURASE"/>
    <property type="match status" value="1"/>
</dbReference>
<dbReference type="Pfam" id="PF04116">
    <property type="entry name" value="FA_hydroxylase"/>
    <property type="match status" value="1"/>
</dbReference>
<evidence type="ECO:0000313" key="8">
    <source>
        <dbReference type="Proteomes" id="UP000218113"/>
    </source>
</evidence>
<comment type="caution">
    <text evidence="7">The sequence shown here is derived from an EMBL/GenBank/DDBJ whole genome shotgun (WGS) entry which is preliminary data.</text>
</comment>
<proteinExistence type="predicted"/>
<name>A0A2A4T5G3_9DELT</name>
<gene>
    <name evidence="7" type="ORF">COB67_06895</name>
</gene>
<dbReference type="GO" id="GO:0008610">
    <property type="term" value="P:lipid biosynthetic process"/>
    <property type="evidence" value="ECO:0007669"/>
    <property type="project" value="InterPro"/>
</dbReference>
<dbReference type="GO" id="GO:0016020">
    <property type="term" value="C:membrane"/>
    <property type="evidence" value="ECO:0007669"/>
    <property type="project" value="UniProtKB-SubCell"/>
</dbReference>
<evidence type="ECO:0000256" key="1">
    <source>
        <dbReference type="ARBA" id="ARBA00004370"/>
    </source>
</evidence>
<dbReference type="InterPro" id="IPR006694">
    <property type="entry name" value="Fatty_acid_hydroxylase"/>
</dbReference>
<feature type="transmembrane region" description="Helical" evidence="5">
    <location>
        <begin position="86"/>
        <end position="107"/>
    </location>
</feature>
<evidence type="ECO:0000313" key="7">
    <source>
        <dbReference type="EMBL" id="PCI28237.1"/>
    </source>
</evidence>
<protein>
    <submittedName>
        <fullName evidence="7">Fatty acid hydroxylase</fullName>
    </submittedName>
</protein>
<dbReference type="GO" id="GO:0016491">
    <property type="term" value="F:oxidoreductase activity"/>
    <property type="evidence" value="ECO:0007669"/>
    <property type="project" value="InterPro"/>
</dbReference>
<keyword evidence="3 5" id="KW-1133">Transmembrane helix</keyword>
<evidence type="ECO:0000256" key="4">
    <source>
        <dbReference type="ARBA" id="ARBA00023136"/>
    </source>
</evidence>
<evidence type="ECO:0000256" key="5">
    <source>
        <dbReference type="SAM" id="Phobius"/>
    </source>
</evidence>
<feature type="domain" description="Fatty acid hydroxylase" evidence="6">
    <location>
        <begin position="95"/>
        <end position="231"/>
    </location>
</feature>
<dbReference type="Proteomes" id="UP000218113">
    <property type="component" value="Unassembled WGS sequence"/>
</dbReference>
<dbReference type="AlphaFoldDB" id="A0A2A4T5G3"/>
<organism evidence="7 8">
    <name type="scientific">SAR324 cluster bacterium</name>
    <dbReference type="NCBI Taxonomy" id="2024889"/>
    <lineage>
        <taxon>Bacteria</taxon>
        <taxon>Deltaproteobacteria</taxon>
        <taxon>SAR324 cluster</taxon>
    </lineage>
</organism>
<feature type="transmembrane region" description="Helical" evidence="5">
    <location>
        <begin position="144"/>
        <end position="172"/>
    </location>
</feature>